<dbReference type="OrthoDB" id="2391627at2759"/>
<dbReference type="Pfam" id="PF09796">
    <property type="entry name" value="QCR10"/>
    <property type="match status" value="1"/>
</dbReference>
<dbReference type="GO" id="GO:0006122">
    <property type="term" value="P:mitochondrial electron transport, ubiquinol to cytochrome c"/>
    <property type="evidence" value="ECO:0007669"/>
    <property type="project" value="InterPro"/>
</dbReference>
<organism evidence="2 3">
    <name type="scientific">Microbotryum intermedium</name>
    <dbReference type="NCBI Taxonomy" id="269621"/>
    <lineage>
        <taxon>Eukaryota</taxon>
        <taxon>Fungi</taxon>
        <taxon>Dikarya</taxon>
        <taxon>Basidiomycota</taxon>
        <taxon>Pucciniomycotina</taxon>
        <taxon>Microbotryomycetes</taxon>
        <taxon>Microbotryales</taxon>
        <taxon>Microbotryaceae</taxon>
        <taxon>Microbotryum</taxon>
    </lineage>
</organism>
<dbReference type="PANTHER" id="PTHR28254:SF1">
    <property type="entry name" value="CYTOCHROME B-C1 COMPLEX SUBUNIT 10, MITOCHONDRIAL"/>
    <property type="match status" value="1"/>
</dbReference>
<evidence type="ECO:0000256" key="1">
    <source>
        <dbReference type="SAM" id="Phobius"/>
    </source>
</evidence>
<feature type="transmembrane region" description="Helical" evidence="1">
    <location>
        <begin position="32"/>
        <end position="53"/>
    </location>
</feature>
<keyword evidence="1" id="KW-0472">Membrane</keyword>
<accession>A0A238F2D7</accession>
<dbReference type="STRING" id="269621.A0A238F2D7"/>
<proteinExistence type="predicted"/>
<reference evidence="3" key="1">
    <citation type="submission" date="2016-09" db="EMBL/GenBank/DDBJ databases">
        <authorList>
            <person name="Jeantristanb JTB J.-T."/>
            <person name="Ricardo R."/>
        </authorList>
    </citation>
    <scope>NUCLEOTIDE SEQUENCE [LARGE SCALE GENOMIC DNA]</scope>
</reference>
<keyword evidence="1" id="KW-0812">Transmembrane</keyword>
<evidence type="ECO:0000313" key="2">
    <source>
        <dbReference type="EMBL" id="SCV67207.1"/>
    </source>
</evidence>
<evidence type="ECO:0000313" key="3">
    <source>
        <dbReference type="Proteomes" id="UP000198372"/>
    </source>
</evidence>
<name>A0A238F2D7_9BASI</name>
<keyword evidence="3" id="KW-1185">Reference proteome</keyword>
<dbReference type="InterPro" id="IPR019182">
    <property type="entry name" value="Cytochrome_b-c1_su10_fun"/>
</dbReference>
<dbReference type="AlphaFoldDB" id="A0A238F2D7"/>
<gene>
    <name evidence="2" type="ORF">BQ2448_5853</name>
</gene>
<dbReference type="GO" id="GO:0005739">
    <property type="term" value="C:mitochondrion"/>
    <property type="evidence" value="ECO:0007669"/>
    <property type="project" value="GOC"/>
</dbReference>
<keyword evidence="1" id="KW-1133">Transmembrane helix</keyword>
<protein>
    <submittedName>
        <fullName evidence="2">BQ2448_5853 protein</fullName>
    </submittedName>
</protein>
<dbReference type="EMBL" id="FMSP01000001">
    <property type="protein sequence ID" value="SCV67207.1"/>
    <property type="molecule type" value="Genomic_DNA"/>
</dbReference>
<sequence>MAAHRFSVAPVKPQPNLLGFTPARAARWGLPLALWGVGLAGAGALFLSPIPLFQHDVLDKIPVRPVPIVAHPSVVFPVCSVQISTYFKDTTPDSDKPF</sequence>
<dbReference type="Proteomes" id="UP000198372">
    <property type="component" value="Unassembled WGS sequence"/>
</dbReference>
<dbReference type="PANTHER" id="PTHR28254">
    <property type="entry name" value="CYTOCHROME B-C1 COMPLEX SUBUNIT 10"/>
    <property type="match status" value="1"/>
</dbReference>